<feature type="transmembrane region" description="Helical" evidence="7">
    <location>
        <begin position="311"/>
        <end position="335"/>
    </location>
</feature>
<evidence type="ECO:0000256" key="5">
    <source>
        <dbReference type="ARBA" id="ARBA00022989"/>
    </source>
</evidence>
<feature type="transmembrane region" description="Helical" evidence="7">
    <location>
        <begin position="259"/>
        <end position="278"/>
    </location>
</feature>
<feature type="transmembrane region" description="Helical" evidence="7">
    <location>
        <begin position="33"/>
        <end position="58"/>
    </location>
</feature>
<keyword evidence="2" id="KW-0813">Transport</keyword>
<feature type="transmembrane region" description="Helical" evidence="7">
    <location>
        <begin position="285"/>
        <end position="305"/>
    </location>
</feature>
<evidence type="ECO:0000256" key="7">
    <source>
        <dbReference type="SAM" id="Phobius"/>
    </source>
</evidence>
<gene>
    <name evidence="9" type="ORF">AVDCRST_MAG41-2921</name>
</gene>
<dbReference type="Gene3D" id="1.20.1250.20">
    <property type="entry name" value="MFS general substrate transporter like domains"/>
    <property type="match status" value="1"/>
</dbReference>
<dbReference type="CDD" id="cd06173">
    <property type="entry name" value="MFS_MefA_like"/>
    <property type="match status" value="1"/>
</dbReference>
<dbReference type="PANTHER" id="PTHR23513">
    <property type="entry name" value="INTEGRAL MEMBRANE EFFLUX PROTEIN-RELATED"/>
    <property type="match status" value="1"/>
</dbReference>
<keyword evidence="3" id="KW-1003">Cell membrane</keyword>
<dbReference type="EMBL" id="CADCTP010000212">
    <property type="protein sequence ID" value="CAA9258815.1"/>
    <property type="molecule type" value="Genomic_DNA"/>
</dbReference>
<evidence type="ECO:0000256" key="2">
    <source>
        <dbReference type="ARBA" id="ARBA00022448"/>
    </source>
</evidence>
<protein>
    <recommendedName>
        <fullName evidence="8">Major facilitator superfamily (MFS) profile domain-containing protein</fullName>
    </recommendedName>
</protein>
<dbReference type="GO" id="GO:0005886">
    <property type="term" value="C:plasma membrane"/>
    <property type="evidence" value="ECO:0007669"/>
    <property type="project" value="UniProtKB-SubCell"/>
</dbReference>
<dbReference type="SUPFAM" id="SSF103473">
    <property type="entry name" value="MFS general substrate transporter"/>
    <property type="match status" value="1"/>
</dbReference>
<comment type="subcellular location">
    <subcellularLocation>
        <location evidence="1">Cell membrane</location>
        <topology evidence="1">Multi-pass membrane protein</topology>
    </subcellularLocation>
</comment>
<dbReference type="Pfam" id="PF05977">
    <property type="entry name" value="MFS_3"/>
    <property type="match status" value="1"/>
</dbReference>
<reference evidence="9" key="1">
    <citation type="submission" date="2020-02" db="EMBL/GenBank/DDBJ databases">
        <authorList>
            <person name="Meier V. D."/>
        </authorList>
    </citation>
    <scope>NUCLEOTIDE SEQUENCE</scope>
    <source>
        <strain evidence="9">AVDCRST_MAG41</strain>
    </source>
</reference>
<evidence type="ECO:0000259" key="8">
    <source>
        <dbReference type="PROSITE" id="PS50850"/>
    </source>
</evidence>
<feature type="transmembrane region" description="Helical" evidence="7">
    <location>
        <begin position="376"/>
        <end position="397"/>
    </location>
</feature>
<evidence type="ECO:0000313" key="9">
    <source>
        <dbReference type="EMBL" id="CAA9258815.1"/>
    </source>
</evidence>
<feature type="transmembrane region" description="Helical" evidence="7">
    <location>
        <begin position="347"/>
        <end position="370"/>
    </location>
</feature>
<evidence type="ECO:0000256" key="6">
    <source>
        <dbReference type="ARBA" id="ARBA00023136"/>
    </source>
</evidence>
<dbReference type="GO" id="GO:0022857">
    <property type="term" value="F:transmembrane transporter activity"/>
    <property type="evidence" value="ECO:0007669"/>
    <property type="project" value="InterPro"/>
</dbReference>
<organism evidence="9">
    <name type="scientific">uncultured Mycobacteriales bacterium</name>
    <dbReference type="NCBI Taxonomy" id="581187"/>
    <lineage>
        <taxon>Bacteria</taxon>
        <taxon>Bacillati</taxon>
        <taxon>Actinomycetota</taxon>
        <taxon>Actinomycetes</taxon>
        <taxon>Mycobacteriales</taxon>
        <taxon>environmental samples</taxon>
    </lineage>
</organism>
<evidence type="ECO:0000256" key="4">
    <source>
        <dbReference type="ARBA" id="ARBA00022692"/>
    </source>
</evidence>
<dbReference type="InterPro" id="IPR010290">
    <property type="entry name" value="TM_effector"/>
</dbReference>
<feature type="domain" description="Major facilitator superfamily (MFS) profile" evidence="8">
    <location>
        <begin position="1"/>
        <end position="399"/>
    </location>
</feature>
<proteinExistence type="predicted"/>
<evidence type="ECO:0000256" key="1">
    <source>
        <dbReference type="ARBA" id="ARBA00004651"/>
    </source>
</evidence>
<dbReference type="PROSITE" id="PS50850">
    <property type="entry name" value="MFS"/>
    <property type="match status" value="1"/>
</dbReference>
<feature type="transmembrane region" description="Helical" evidence="7">
    <location>
        <begin position="224"/>
        <end position="247"/>
    </location>
</feature>
<name>A0A6J4IQE4_9ACTN</name>
<evidence type="ECO:0000256" key="3">
    <source>
        <dbReference type="ARBA" id="ARBA00022475"/>
    </source>
</evidence>
<dbReference type="AlphaFoldDB" id="A0A6J4IQE4"/>
<keyword evidence="5 7" id="KW-1133">Transmembrane helix</keyword>
<keyword evidence="6 7" id="KW-0472">Membrane</keyword>
<accession>A0A6J4IQE4</accession>
<sequence length="416" mass="42188">MTAATVPLSRNRDYRILWTSQALAEFGYNASTIAFPLLVLALTGSAAASGAVLGTIAAARLVAGLPAGALVDRWSRKKVMLGCEAAQALAAASLVAALWRDVASVPHLIAVAAVLGISAALFEPAEDACLPALVPAEQLSTAVSLNAARSSLGQLSGTAAGGLLFAVGRAVPFAVDAVTHTLAFVALSFLRVPPRPAAPRPAGRLGAEMAAGVRWAWRQPEIRVTAFCAVVLNLFFSAFYIVVIVLAQQRGVPAGQIGVMAAMLGAGGIAGALLAPYLHRVVSPYVSIAGVFWVLTVLTAVSVLVRDPVAVGAVFAGMALLPPTANTTIVTRQLLLTPDELRGRLSGAVGLVVGVAGALGPGLGGLLVQVLSGRQAIGVCAAGMAVVTVLVTVSPTLRRFPRDLASPDSGVAVPAS</sequence>
<dbReference type="PANTHER" id="PTHR23513:SF6">
    <property type="entry name" value="MAJOR FACILITATOR SUPERFAMILY ASSOCIATED DOMAIN-CONTAINING PROTEIN"/>
    <property type="match status" value="1"/>
</dbReference>
<keyword evidence="4 7" id="KW-0812">Transmembrane</keyword>
<dbReference type="InterPro" id="IPR036259">
    <property type="entry name" value="MFS_trans_sf"/>
</dbReference>
<dbReference type="InterPro" id="IPR020846">
    <property type="entry name" value="MFS_dom"/>
</dbReference>